<protein>
    <submittedName>
        <fullName evidence="4">Sulfurtransferase</fullName>
    </submittedName>
</protein>
<comment type="caution">
    <text evidence="4">The sequence shown here is derived from an EMBL/GenBank/DDBJ whole genome shotgun (WGS) entry which is preliminary data.</text>
</comment>
<name>A0A6I2MNW7_9FLAO</name>
<sequence length="283" mass="31529">MKNIVPIIQVEEALPLVKSKSVLLIDATNGPNAKSNYIKEHIKGALHIDLNSQLSHIEEDVAKGGRHPLPKIEDFSKTLSEMGISPQSHVIVYDNNKCANSASRFWWMMKSMGHDKIQVLNGGIQEAKKINFPMASGFEKTEPVKVYPVEDWKLPIATMEEVEKATENKDYLIIDVREPARYLGEYEPIDLIAGHIPGALNIPLTTNLDANGSFLPPVKLREKYIKALGNTDQEHTIVHCGSGVTACHTLLAISYAGLPIPKLYVGSWSEWSRNDKPIKTNER</sequence>
<evidence type="ECO:0000256" key="2">
    <source>
        <dbReference type="ARBA" id="ARBA00022737"/>
    </source>
</evidence>
<dbReference type="Gene3D" id="3.40.250.10">
    <property type="entry name" value="Rhodanese-like domain"/>
    <property type="match status" value="2"/>
</dbReference>
<keyword evidence="2" id="KW-0677">Repeat</keyword>
<dbReference type="CDD" id="cd01449">
    <property type="entry name" value="TST_Repeat_2"/>
    <property type="match status" value="1"/>
</dbReference>
<dbReference type="Pfam" id="PF00581">
    <property type="entry name" value="Rhodanese"/>
    <property type="match status" value="2"/>
</dbReference>
<organism evidence="4 5">
    <name type="scientific">Maribacter luteus</name>
    <dbReference type="NCBI Taxonomy" id="2594478"/>
    <lineage>
        <taxon>Bacteria</taxon>
        <taxon>Pseudomonadati</taxon>
        <taxon>Bacteroidota</taxon>
        <taxon>Flavobacteriia</taxon>
        <taxon>Flavobacteriales</taxon>
        <taxon>Flavobacteriaceae</taxon>
        <taxon>Maribacter</taxon>
    </lineage>
</organism>
<evidence type="ECO:0000313" key="5">
    <source>
        <dbReference type="Proteomes" id="UP000443153"/>
    </source>
</evidence>
<dbReference type="SUPFAM" id="SSF52821">
    <property type="entry name" value="Rhodanese/Cell cycle control phosphatase"/>
    <property type="match status" value="2"/>
</dbReference>
<dbReference type="CDD" id="cd01448">
    <property type="entry name" value="TST_Repeat_1"/>
    <property type="match status" value="1"/>
</dbReference>
<dbReference type="Proteomes" id="UP000443153">
    <property type="component" value="Unassembled WGS sequence"/>
</dbReference>
<keyword evidence="5" id="KW-1185">Reference proteome</keyword>
<dbReference type="InterPro" id="IPR045078">
    <property type="entry name" value="TST/MPST-like"/>
</dbReference>
<proteinExistence type="predicted"/>
<dbReference type="InterPro" id="IPR036873">
    <property type="entry name" value="Rhodanese-like_dom_sf"/>
</dbReference>
<dbReference type="GO" id="GO:0004792">
    <property type="term" value="F:thiosulfate-cyanide sulfurtransferase activity"/>
    <property type="evidence" value="ECO:0007669"/>
    <property type="project" value="TreeGrafter"/>
</dbReference>
<gene>
    <name evidence="4" type="ORF">GJ691_08510</name>
</gene>
<evidence type="ECO:0000259" key="3">
    <source>
        <dbReference type="PROSITE" id="PS50206"/>
    </source>
</evidence>
<accession>A0A6I2MNW7</accession>
<dbReference type="SMART" id="SM00450">
    <property type="entry name" value="RHOD"/>
    <property type="match status" value="2"/>
</dbReference>
<dbReference type="InterPro" id="IPR001763">
    <property type="entry name" value="Rhodanese-like_dom"/>
</dbReference>
<dbReference type="AlphaFoldDB" id="A0A6I2MNW7"/>
<dbReference type="PANTHER" id="PTHR11364">
    <property type="entry name" value="THIOSULFATE SULFERTANSFERASE"/>
    <property type="match status" value="1"/>
</dbReference>
<evidence type="ECO:0000256" key="1">
    <source>
        <dbReference type="ARBA" id="ARBA00022679"/>
    </source>
</evidence>
<dbReference type="OrthoDB" id="9770030at2"/>
<keyword evidence="1 4" id="KW-0808">Transferase</keyword>
<feature type="domain" description="Rhodanese" evidence="3">
    <location>
        <begin position="18"/>
        <end position="136"/>
    </location>
</feature>
<dbReference type="PROSITE" id="PS50206">
    <property type="entry name" value="RHODANESE_3"/>
    <property type="match status" value="2"/>
</dbReference>
<feature type="domain" description="Rhodanese" evidence="3">
    <location>
        <begin position="167"/>
        <end position="280"/>
    </location>
</feature>
<dbReference type="EMBL" id="WKJH01000005">
    <property type="protein sequence ID" value="MRX64210.1"/>
    <property type="molecule type" value="Genomic_DNA"/>
</dbReference>
<reference evidence="4 5" key="1">
    <citation type="submission" date="2019-11" db="EMBL/GenBank/DDBJ databases">
        <title>Maribacter lutea sp. nov., a marine bacterium isolated from intertidal sand.</title>
        <authorList>
            <person name="Liu A."/>
        </authorList>
    </citation>
    <scope>NUCLEOTIDE SEQUENCE [LARGE SCALE GENOMIC DNA]</scope>
    <source>
        <strain evidence="4 5">RZ05</strain>
    </source>
</reference>
<evidence type="ECO:0000313" key="4">
    <source>
        <dbReference type="EMBL" id="MRX64210.1"/>
    </source>
</evidence>
<dbReference type="PANTHER" id="PTHR11364:SF27">
    <property type="entry name" value="SULFURTRANSFERASE"/>
    <property type="match status" value="1"/>
</dbReference>
<dbReference type="RefSeq" id="WP_154365834.1">
    <property type="nucleotide sequence ID" value="NZ_WKJH01000005.1"/>
</dbReference>